<evidence type="ECO:0000313" key="2">
    <source>
        <dbReference type="EMBL" id="KAH3713269.1"/>
    </source>
</evidence>
<dbReference type="Proteomes" id="UP000828390">
    <property type="component" value="Unassembled WGS sequence"/>
</dbReference>
<feature type="transmembrane region" description="Helical" evidence="1">
    <location>
        <begin position="95"/>
        <end position="120"/>
    </location>
</feature>
<sequence length="202" mass="22122">MAHAISKPAFVKHVLSTEQHLAALMINVIAVYRDIMEKYVNINALRNVQQIAILTTVTVCAARRVSLVNIVMTAVLPIAWGIAMLQKNVFNTMDYIVNTAVLPTAMANVIGSVGIIFNVFQDIMVESVPTGDLRYVYSDAINYPVFAVITLQTGVVITAGLCIQKTVLITFVCHRQGHAFCVNLDIMEVSAIMFVLATVTHV</sequence>
<keyword evidence="1" id="KW-0812">Transmembrane</keyword>
<name>A0A9D4BYG9_DREPO</name>
<keyword evidence="1" id="KW-1133">Transmembrane helix</keyword>
<gene>
    <name evidence="2" type="ORF">DPMN_073056</name>
</gene>
<evidence type="ECO:0000313" key="3">
    <source>
        <dbReference type="Proteomes" id="UP000828390"/>
    </source>
</evidence>
<keyword evidence="1" id="KW-0472">Membrane</keyword>
<organism evidence="2 3">
    <name type="scientific">Dreissena polymorpha</name>
    <name type="common">Zebra mussel</name>
    <name type="synonym">Mytilus polymorpha</name>
    <dbReference type="NCBI Taxonomy" id="45954"/>
    <lineage>
        <taxon>Eukaryota</taxon>
        <taxon>Metazoa</taxon>
        <taxon>Spiralia</taxon>
        <taxon>Lophotrochozoa</taxon>
        <taxon>Mollusca</taxon>
        <taxon>Bivalvia</taxon>
        <taxon>Autobranchia</taxon>
        <taxon>Heteroconchia</taxon>
        <taxon>Euheterodonta</taxon>
        <taxon>Imparidentia</taxon>
        <taxon>Neoheterodontei</taxon>
        <taxon>Myida</taxon>
        <taxon>Dreissenoidea</taxon>
        <taxon>Dreissenidae</taxon>
        <taxon>Dreissena</taxon>
    </lineage>
</organism>
<dbReference type="EMBL" id="JAIWYP010000014">
    <property type="protein sequence ID" value="KAH3713269.1"/>
    <property type="molecule type" value="Genomic_DNA"/>
</dbReference>
<keyword evidence="3" id="KW-1185">Reference proteome</keyword>
<accession>A0A9D4BYG9</accession>
<reference evidence="2" key="1">
    <citation type="journal article" date="2019" name="bioRxiv">
        <title>The Genome of the Zebra Mussel, Dreissena polymorpha: A Resource for Invasive Species Research.</title>
        <authorList>
            <person name="McCartney M.A."/>
            <person name="Auch B."/>
            <person name="Kono T."/>
            <person name="Mallez S."/>
            <person name="Zhang Y."/>
            <person name="Obille A."/>
            <person name="Becker A."/>
            <person name="Abrahante J.E."/>
            <person name="Garbe J."/>
            <person name="Badalamenti J.P."/>
            <person name="Herman A."/>
            <person name="Mangelson H."/>
            <person name="Liachko I."/>
            <person name="Sullivan S."/>
            <person name="Sone E.D."/>
            <person name="Koren S."/>
            <person name="Silverstein K.A.T."/>
            <person name="Beckman K.B."/>
            <person name="Gohl D.M."/>
        </authorList>
    </citation>
    <scope>NUCLEOTIDE SEQUENCE</scope>
    <source>
        <strain evidence="2">Duluth1</strain>
        <tissue evidence="2">Whole animal</tissue>
    </source>
</reference>
<comment type="caution">
    <text evidence="2">The sequence shown here is derived from an EMBL/GenBank/DDBJ whole genome shotgun (WGS) entry which is preliminary data.</text>
</comment>
<proteinExistence type="predicted"/>
<feature type="transmembrane region" description="Helical" evidence="1">
    <location>
        <begin position="140"/>
        <end position="163"/>
    </location>
</feature>
<dbReference type="AlphaFoldDB" id="A0A9D4BYG9"/>
<feature type="transmembrane region" description="Helical" evidence="1">
    <location>
        <begin position="65"/>
        <end position="83"/>
    </location>
</feature>
<protein>
    <submittedName>
        <fullName evidence="2">Uncharacterized protein</fullName>
    </submittedName>
</protein>
<evidence type="ECO:0000256" key="1">
    <source>
        <dbReference type="SAM" id="Phobius"/>
    </source>
</evidence>
<reference evidence="2" key="2">
    <citation type="submission" date="2020-11" db="EMBL/GenBank/DDBJ databases">
        <authorList>
            <person name="McCartney M.A."/>
            <person name="Auch B."/>
            <person name="Kono T."/>
            <person name="Mallez S."/>
            <person name="Becker A."/>
            <person name="Gohl D.M."/>
            <person name="Silverstein K.A.T."/>
            <person name="Koren S."/>
            <person name="Bechman K.B."/>
            <person name="Herman A."/>
            <person name="Abrahante J.E."/>
            <person name="Garbe J."/>
        </authorList>
    </citation>
    <scope>NUCLEOTIDE SEQUENCE</scope>
    <source>
        <strain evidence="2">Duluth1</strain>
        <tissue evidence="2">Whole animal</tissue>
    </source>
</reference>